<evidence type="ECO:0000256" key="1">
    <source>
        <dbReference type="ARBA" id="ARBA00004141"/>
    </source>
</evidence>
<comment type="subcellular location">
    <subcellularLocation>
        <location evidence="1">Membrane</location>
        <topology evidence="1">Multi-pass membrane protein</topology>
    </subcellularLocation>
</comment>
<feature type="transmembrane region" description="Helical" evidence="5">
    <location>
        <begin position="105"/>
        <end position="123"/>
    </location>
</feature>
<dbReference type="EMBL" id="FXUA01000004">
    <property type="protein sequence ID" value="SMP25638.1"/>
    <property type="molecule type" value="Genomic_DNA"/>
</dbReference>
<keyword evidence="2 5" id="KW-0812">Transmembrane</keyword>
<evidence type="ECO:0000313" key="8">
    <source>
        <dbReference type="Proteomes" id="UP001157915"/>
    </source>
</evidence>
<gene>
    <name evidence="7" type="ORF">SAMN06265367_104199</name>
</gene>
<dbReference type="InterPro" id="IPR009908">
    <property type="entry name" value="Methylamine_util_MauE"/>
</dbReference>
<dbReference type="Pfam" id="PF07291">
    <property type="entry name" value="MauE"/>
    <property type="match status" value="1"/>
</dbReference>
<protein>
    <submittedName>
        <fullName evidence="7">Uncharacterized membrane protein</fullName>
    </submittedName>
</protein>
<keyword evidence="4 5" id="KW-0472">Membrane</keyword>
<feature type="transmembrane region" description="Helical" evidence="5">
    <location>
        <begin position="40"/>
        <end position="60"/>
    </location>
</feature>
<dbReference type="PANTHER" id="PTHR36974:SF1">
    <property type="entry name" value="DOXX FAMILY MEMBRANE PROTEIN"/>
    <property type="match status" value="1"/>
</dbReference>
<evidence type="ECO:0000256" key="5">
    <source>
        <dbReference type="SAM" id="Phobius"/>
    </source>
</evidence>
<dbReference type="PANTHER" id="PTHR36974">
    <property type="entry name" value="MEMBRANE PROTEIN-RELATED"/>
    <property type="match status" value="1"/>
</dbReference>
<feature type="transmembrane region" description="Helical" evidence="5">
    <location>
        <begin position="7"/>
        <end position="25"/>
    </location>
</feature>
<reference evidence="7 8" key="1">
    <citation type="submission" date="2017-05" db="EMBL/GenBank/DDBJ databases">
        <authorList>
            <person name="Varghese N."/>
            <person name="Submissions S."/>
        </authorList>
    </citation>
    <scope>NUCLEOTIDE SEQUENCE [LARGE SCALE GENOMIC DNA]</scope>
    <source>
        <strain evidence="7 8">DSM 15360</strain>
    </source>
</reference>
<feature type="transmembrane region" description="Helical" evidence="5">
    <location>
        <begin position="67"/>
        <end position="85"/>
    </location>
</feature>
<evidence type="ECO:0000259" key="6">
    <source>
        <dbReference type="Pfam" id="PF07291"/>
    </source>
</evidence>
<name>A0ABY1P3Q5_9BACT</name>
<keyword evidence="3 5" id="KW-1133">Transmembrane helix</keyword>
<organism evidence="7 8">
    <name type="scientific">Algoriphagus winogradskyi</name>
    <dbReference type="NCBI Taxonomy" id="237017"/>
    <lineage>
        <taxon>Bacteria</taxon>
        <taxon>Pseudomonadati</taxon>
        <taxon>Bacteroidota</taxon>
        <taxon>Cytophagia</taxon>
        <taxon>Cytophagales</taxon>
        <taxon>Cyclobacteriaceae</taxon>
        <taxon>Algoriphagus</taxon>
    </lineage>
</organism>
<sequence length="132" mass="15218">MNKIKSSALYIMAIFYLLAGLNHFINPDGYLRLIPEYLPFHYALNFVAGICEVSFGIGLFFPKSRSLASWGIIVMLLAFIPAHVYFIQLNSCVDNGLCLPSWTGWFRLVIIHPLLIYWAYLYTSERYILTKN</sequence>
<evidence type="ECO:0000256" key="4">
    <source>
        <dbReference type="ARBA" id="ARBA00023136"/>
    </source>
</evidence>
<dbReference type="Proteomes" id="UP001157915">
    <property type="component" value="Unassembled WGS sequence"/>
</dbReference>
<keyword evidence="8" id="KW-1185">Reference proteome</keyword>
<evidence type="ECO:0000256" key="2">
    <source>
        <dbReference type="ARBA" id="ARBA00022692"/>
    </source>
</evidence>
<feature type="domain" description="Methylamine utilisation protein MauE" evidence="6">
    <location>
        <begin position="3"/>
        <end position="112"/>
    </location>
</feature>
<proteinExistence type="predicted"/>
<accession>A0ABY1P3Q5</accession>
<evidence type="ECO:0000256" key="3">
    <source>
        <dbReference type="ARBA" id="ARBA00022989"/>
    </source>
</evidence>
<dbReference type="RefSeq" id="WP_377918710.1">
    <property type="nucleotide sequence ID" value="NZ_FXUA01000004.1"/>
</dbReference>
<comment type="caution">
    <text evidence="7">The sequence shown here is derived from an EMBL/GenBank/DDBJ whole genome shotgun (WGS) entry which is preliminary data.</text>
</comment>
<evidence type="ECO:0000313" key="7">
    <source>
        <dbReference type="EMBL" id="SMP25638.1"/>
    </source>
</evidence>